<feature type="compositionally biased region" description="Basic residues" evidence="1">
    <location>
        <begin position="1"/>
        <end position="15"/>
    </location>
</feature>
<name>A0A0H3ZPV5_VIBSP</name>
<accession>A0A0H3ZPV5</accession>
<sequence>MKKITKRTSSKKNTRRNAPIQKGKNWKKDKIKSKEEILNCLDEFNKHQKQKDYGHRVQFQHWHKRNIRKLCDFIKSPFCYKQRFLPLYHCLSSSKPLQERQRLTLCKVVSVLLLFTEAEHNQIGICKADEMDCVTHESLIKMYQAVFGEEISKGRWTRAIKQLKMIDAIHIDAAYLAKEDQDNPENPTQIRSVAAMKVFNSSFFTMIGVNHLTDVLVSIKRSIEERLKKGLSNVWMSYKKHVVKRIPAIEPPFSAPIPDYYNESLIH</sequence>
<protein>
    <submittedName>
        <fullName evidence="2">Uncharacterized protein</fullName>
    </submittedName>
</protein>
<evidence type="ECO:0000256" key="1">
    <source>
        <dbReference type="SAM" id="MobiDB-lite"/>
    </source>
</evidence>
<evidence type="ECO:0000313" key="2">
    <source>
        <dbReference type="EMBL" id="AKN38388.1"/>
    </source>
</evidence>
<feature type="region of interest" description="Disordered" evidence="1">
    <location>
        <begin position="1"/>
        <end position="29"/>
    </location>
</feature>
<dbReference type="AlphaFoldDB" id="A0A0H3ZPV5"/>
<dbReference type="EMBL" id="KP795580">
    <property type="protein sequence ID" value="AKN38388.1"/>
    <property type="molecule type" value="Genomic_DNA"/>
</dbReference>
<organism evidence="2">
    <name type="scientific">Vibrio splendidus</name>
    <dbReference type="NCBI Taxonomy" id="29497"/>
    <lineage>
        <taxon>Bacteria</taxon>
        <taxon>Pseudomonadati</taxon>
        <taxon>Pseudomonadota</taxon>
        <taxon>Gammaproteobacteria</taxon>
        <taxon>Vibrionales</taxon>
        <taxon>Vibrionaceae</taxon>
        <taxon>Vibrio</taxon>
    </lineage>
</organism>
<proteinExistence type="predicted"/>
<reference evidence="2" key="1">
    <citation type="journal article" date="2015" name="MBio">
        <title>Eco-Evolutionary Dynamics of Episomes among Ecologically Cohesive Bacterial Populations.</title>
        <authorList>
            <person name="Xue H."/>
            <person name="Cordero O.X."/>
            <person name="Camas F.M."/>
            <person name="Trimble W."/>
            <person name="Meyer F."/>
            <person name="Guglielmini J."/>
            <person name="Rocha E.P."/>
            <person name="Polz M.F."/>
        </authorList>
    </citation>
    <scope>NUCLEOTIDE SEQUENCE</scope>
    <source>
        <strain evidence="2">1F_145</strain>
    </source>
</reference>